<gene>
    <name evidence="8" type="ORF">J8J14_07845</name>
</gene>
<proteinExistence type="predicted"/>
<dbReference type="PANTHER" id="PTHR30482:SF17">
    <property type="entry name" value="ABC TRANSPORTER ATP-BINDING PROTEIN"/>
    <property type="match status" value="1"/>
</dbReference>
<dbReference type="InterPro" id="IPR001851">
    <property type="entry name" value="ABC_transp_permease"/>
</dbReference>
<evidence type="ECO:0000256" key="6">
    <source>
        <dbReference type="SAM" id="MobiDB-lite"/>
    </source>
</evidence>
<feature type="transmembrane region" description="Helical" evidence="7">
    <location>
        <begin position="66"/>
        <end position="83"/>
    </location>
</feature>
<evidence type="ECO:0000313" key="9">
    <source>
        <dbReference type="Proteomes" id="UP000681594"/>
    </source>
</evidence>
<dbReference type="RefSeq" id="WP_209378922.1">
    <property type="nucleotide sequence ID" value="NZ_JAGIZB010000006.1"/>
</dbReference>
<evidence type="ECO:0000256" key="1">
    <source>
        <dbReference type="ARBA" id="ARBA00004651"/>
    </source>
</evidence>
<feature type="transmembrane region" description="Helical" evidence="7">
    <location>
        <begin position="261"/>
        <end position="286"/>
    </location>
</feature>
<feature type="transmembrane region" description="Helical" evidence="7">
    <location>
        <begin position="103"/>
        <end position="122"/>
    </location>
</feature>
<feature type="transmembrane region" description="Helical" evidence="7">
    <location>
        <begin position="298"/>
        <end position="320"/>
    </location>
</feature>
<dbReference type="PANTHER" id="PTHR30482">
    <property type="entry name" value="HIGH-AFFINITY BRANCHED-CHAIN AMINO ACID TRANSPORT SYSTEM PERMEASE"/>
    <property type="match status" value="1"/>
</dbReference>
<name>A0ABS4ACF8_9PROT</name>
<feature type="region of interest" description="Disordered" evidence="6">
    <location>
        <begin position="327"/>
        <end position="358"/>
    </location>
</feature>
<accession>A0ABS4ACF8</accession>
<keyword evidence="9" id="KW-1185">Reference proteome</keyword>
<protein>
    <submittedName>
        <fullName evidence="8">Branched-chain amino acid ABC transporter permease</fullName>
    </submittedName>
</protein>
<keyword evidence="4 7" id="KW-1133">Transmembrane helix</keyword>
<keyword evidence="5 7" id="KW-0472">Membrane</keyword>
<dbReference type="EMBL" id="JAGIZB010000006">
    <property type="protein sequence ID" value="MBP0444693.1"/>
    <property type="molecule type" value="Genomic_DNA"/>
</dbReference>
<feature type="transmembrane region" description="Helical" evidence="7">
    <location>
        <begin position="173"/>
        <end position="190"/>
    </location>
</feature>
<feature type="transmembrane region" description="Helical" evidence="7">
    <location>
        <begin position="129"/>
        <end position="150"/>
    </location>
</feature>
<evidence type="ECO:0000256" key="4">
    <source>
        <dbReference type="ARBA" id="ARBA00022989"/>
    </source>
</evidence>
<feature type="transmembrane region" description="Helical" evidence="7">
    <location>
        <begin position="37"/>
        <end position="54"/>
    </location>
</feature>
<sequence length="358" mass="37945">MHRLWRDERFWAVLLLALAALVPVVAPLLGSPATVGLATRIAIYAIAASSLNLILGQGGLVSFGHAAYFGLGGYAVGILYAHYASGEPFLGLIPGSNDLLVTMPVAILAGGIGAAIIGALSLRTAGVQFIMITLAFAQMLYFLFVSLKAYGGDDGLAIRRVVPVLGMNLRDPATLYWIALGLLALWLFLMDRIGRSRFGRILAGVRQGERRMAAIGVRTYPYKLAAFTIAGMGAAMAGALMVNYLRFVSPDMMHWTKSGELMVMVILGGLGTLLGPVVGAAALVSLEYTLSGLTEHWQFILGPILLLVVLFARGGILGGLRRLAGRPRQHQAQPLPPEELPSGELPPGDPVAERAAHG</sequence>
<evidence type="ECO:0000313" key="8">
    <source>
        <dbReference type="EMBL" id="MBP0444693.1"/>
    </source>
</evidence>
<feature type="transmembrane region" description="Helical" evidence="7">
    <location>
        <begin position="220"/>
        <end position="241"/>
    </location>
</feature>
<evidence type="ECO:0000256" key="5">
    <source>
        <dbReference type="ARBA" id="ARBA00023136"/>
    </source>
</evidence>
<keyword evidence="2" id="KW-1003">Cell membrane</keyword>
<dbReference type="Pfam" id="PF02653">
    <property type="entry name" value="BPD_transp_2"/>
    <property type="match status" value="1"/>
</dbReference>
<dbReference type="InterPro" id="IPR043428">
    <property type="entry name" value="LivM-like"/>
</dbReference>
<evidence type="ECO:0000256" key="2">
    <source>
        <dbReference type="ARBA" id="ARBA00022475"/>
    </source>
</evidence>
<reference evidence="8 9" key="1">
    <citation type="submission" date="2021-03" db="EMBL/GenBank/DDBJ databases">
        <authorList>
            <person name="So Y."/>
        </authorList>
    </citation>
    <scope>NUCLEOTIDE SEQUENCE [LARGE SCALE GENOMIC DNA]</scope>
    <source>
        <strain evidence="8 9">SSH11</strain>
    </source>
</reference>
<organism evidence="8 9">
    <name type="scientific">Pararoseomonas baculiformis</name>
    <dbReference type="NCBI Taxonomy" id="2820812"/>
    <lineage>
        <taxon>Bacteria</taxon>
        <taxon>Pseudomonadati</taxon>
        <taxon>Pseudomonadota</taxon>
        <taxon>Alphaproteobacteria</taxon>
        <taxon>Acetobacterales</taxon>
        <taxon>Acetobacteraceae</taxon>
        <taxon>Pararoseomonas</taxon>
    </lineage>
</organism>
<evidence type="ECO:0000256" key="7">
    <source>
        <dbReference type="SAM" id="Phobius"/>
    </source>
</evidence>
<comment type="subcellular location">
    <subcellularLocation>
        <location evidence="1">Cell membrane</location>
        <topology evidence="1">Multi-pass membrane protein</topology>
    </subcellularLocation>
</comment>
<dbReference type="CDD" id="cd06581">
    <property type="entry name" value="TM_PBP1_LivM_like"/>
    <property type="match status" value="1"/>
</dbReference>
<keyword evidence="3 7" id="KW-0812">Transmembrane</keyword>
<dbReference type="Proteomes" id="UP000681594">
    <property type="component" value="Unassembled WGS sequence"/>
</dbReference>
<evidence type="ECO:0000256" key="3">
    <source>
        <dbReference type="ARBA" id="ARBA00022692"/>
    </source>
</evidence>
<comment type="caution">
    <text evidence="8">The sequence shown here is derived from an EMBL/GenBank/DDBJ whole genome shotgun (WGS) entry which is preliminary data.</text>
</comment>